<name>A0A848D090_ANEAE</name>
<comment type="caution">
    <text evidence="2">The sequence shown here is derived from an EMBL/GenBank/DDBJ whole genome shotgun (WGS) entry which is preliminary data.</text>
</comment>
<feature type="domain" description="PilZ" evidence="1">
    <location>
        <begin position="76"/>
        <end position="181"/>
    </location>
</feature>
<dbReference type="SUPFAM" id="SSF141371">
    <property type="entry name" value="PilZ domain-like"/>
    <property type="match status" value="1"/>
</dbReference>
<dbReference type="EMBL" id="JABAGO010000025">
    <property type="protein sequence ID" value="NME99282.1"/>
    <property type="molecule type" value="Genomic_DNA"/>
</dbReference>
<sequence length="195" mass="22643">MEIVQFEYRGKVESGRIETAEGELLNVEVKNPDSYMVGDFIGFFYGGSKFSVKIIKKGPQHIFLFIPLFETNFPNNRRKWPRVCVDLSAFINDYLSEKIYEIPPDLRIRVIDLSIQGFGFISPEPLQVNHSYYLLFEVPDLAIKIKTIIRHEKLADDGYRYGCEVLSITKKDFHALRRYVLLQQLIMGAVPHSYT</sequence>
<dbReference type="Gene3D" id="2.40.10.220">
    <property type="entry name" value="predicted glycosyltransferase like domains"/>
    <property type="match status" value="1"/>
</dbReference>
<dbReference type="Proteomes" id="UP000561326">
    <property type="component" value="Unassembled WGS sequence"/>
</dbReference>
<dbReference type="RefSeq" id="WP_168975506.1">
    <property type="nucleotide sequence ID" value="NZ_JABAGO010000025.1"/>
</dbReference>
<accession>A0A848D090</accession>
<gene>
    <name evidence="2" type="ORF">HF838_13525</name>
</gene>
<dbReference type="GO" id="GO:0035438">
    <property type="term" value="F:cyclic-di-GMP binding"/>
    <property type="evidence" value="ECO:0007669"/>
    <property type="project" value="InterPro"/>
</dbReference>
<evidence type="ECO:0000313" key="3">
    <source>
        <dbReference type="Proteomes" id="UP000561326"/>
    </source>
</evidence>
<dbReference type="Pfam" id="PF07238">
    <property type="entry name" value="PilZ"/>
    <property type="match status" value="1"/>
</dbReference>
<organism evidence="2 3">
    <name type="scientific">Aneurinibacillus aneurinilyticus</name>
    <name type="common">Bacillus aneurinolyticus</name>
    <dbReference type="NCBI Taxonomy" id="1391"/>
    <lineage>
        <taxon>Bacteria</taxon>
        <taxon>Bacillati</taxon>
        <taxon>Bacillota</taxon>
        <taxon>Bacilli</taxon>
        <taxon>Bacillales</taxon>
        <taxon>Paenibacillaceae</taxon>
        <taxon>Aneurinibacillus group</taxon>
        <taxon>Aneurinibacillus</taxon>
    </lineage>
</organism>
<dbReference type="AlphaFoldDB" id="A0A848D090"/>
<dbReference type="InterPro" id="IPR009875">
    <property type="entry name" value="PilZ_domain"/>
</dbReference>
<evidence type="ECO:0000259" key="1">
    <source>
        <dbReference type="Pfam" id="PF07238"/>
    </source>
</evidence>
<reference evidence="2 3" key="1">
    <citation type="submission" date="2020-04" db="EMBL/GenBank/DDBJ databases">
        <authorList>
            <person name="Hitch T.C.A."/>
            <person name="Wylensek D."/>
            <person name="Clavel T."/>
        </authorList>
    </citation>
    <scope>NUCLEOTIDE SEQUENCE [LARGE SCALE GENOMIC DNA]</scope>
    <source>
        <strain evidence="2 3">WB01_D5_05</strain>
    </source>
</reference>
<protein>
    <submittedName>
        <fullName evidence="2">PilZ domain-containing protein</fullName>
    </submittedName>
</protein>
<proteinExistence type="predicted"/>
<evidence type="ECO:0000313" key="2">
    <source>
        <dbReference type="EMBL" id="NME99282.1"/>
    </source>
</evidence>